<accession>A0A5C7B028</accession>
<proteinExistence type="predicted"/>
<evidence type="ECO:0000313" key="3">
    <source>
        <dbReference type="Proteomes" id="UP000321938"/>
    </source>
</evidence>
<dbReference type="InterPro" id="IPR011990">
    <property type="entry name" value="TPR-like_helical_dom_sf"/>
</dbReference>
<name>A0A5C7B028_9FLAO</name>
<comment type="caution">
    <text evidence="2">The sequence shown here is derived from an EMBL/GenBank/DDBJ whole genome shotgun (WGS) entry which is preliminary data.</text>
</comment>
<keyword evidence="3" id="KW-1185">Reference proteome</keyword>
<dbReference type="Proteomes" id="UP000321938">
    <property type="component" value="Unassembled WGS sequence"/>
</dbReference>
<organism evidence="2 3">
    <name type="scientific">Psychroserpens burtonensis</name>
    <dbReference type="NCBI Taxonomy" id="49278"/>
    <lineage>
        <taxon>Bacteria</taxon>
        <taxon>Pseudomonadati</taxon>
        <taxon>Bacteroidota</taxon>
        <taxon>Flavobacteriia</taxon>
        <taxon>Flavobacteriales</taxon>
        <taxon>Flavobacteriaceae</taxon>
        <taxon>Psychroserpens</taxon>
    </lineage>
</organism>
<dbReference type="RefSeq" id="WP_147232233.1">
    <property type="nucleotide sequence ID" value="NZ_VOSB01000066.1"/>
</dbReference>
<protein>
    <submittedName>
        <fullName evidence="2">Uncharacterized protein</fullName>
    </submittedName>
</protein>
<dbReference type="InterPro" id="IPR019734">
    <property type="entry name" value="TPR_rpt"/>
</dbReference>
<gene>
    <name evidence="2" type="ORF">ES692_17855</name>
</gene>
<dbReference type="SUPFAM" id="SSF48452">
    <property type="entry name" value="TPR-like"/>
    <property type="match status" value="1"/>
</dbReference>
<dbReference type="PROSITE" id="PS50005">
    <property type="entry name" value="TPR"/>
    <property type="match status" value="1"/>
</dbReference>
<dbReference type="Gene3D" id="1.25.40.10">
    <property type="entry name" value="Tetratricopeptide repeat domain"/>
    <property type="match status" value="1"/>
</dbReference>
<dbReference type="AlphaFoldDB" id="A0A5C7B028"/>
<reference evidence="2 3" key="1">
    <citation type="submission" date="2019-08" db="EMBL/GenBank/DDBJ databases">
        <title>Genome of Psychroserpens burtonensis ACAM 167.</title>
        <authorList>
            <person name="Bowman J.P."/>
        </authorList>
    </citation>
    <scope>NUCLEOTIDE SEQUENCE [LARGE SCALE GENOMIC DNA]</scope>
    <source>
        <strain evidence="2 3">ACAM 167</strain>
    </source>
</reference>
<dbReference type="PROSITE" id="PS51257">
    <property type="entry name" value="PROKAR_LIPOPROTEIN"/>
    <property type="match status" value="1"/>
</dbReference>
<feature type="repeat" description="TPR" evidence="1">
    <location>
        <begin position="58"/>
        <end position="91"/>
    </location>
</feature>
<evidence type="ECO:0000313" key="2">
    <source>
        <dbReference type="EMBL" id="TXE13797.1"/>
    </source>
</evidence>
<evidence type="ECO:0000256" key="1">
    <source>
        <dbReference type="PROSITE-ProRule" id="PRU00339"/>
    </source>
</evidence>
<sequence>MRQTICISLILLLFSCNSNNEKEIAELFKQVNNNRILGKKFDAIKDCEKIISLDNSNIDAYRVLSELTFETGDFEKSLELNKKLIELKPDAYQYYSKTGLLLALFDKNEKSELYYEKGREVFTKKEKEYWTKTDTLSMASMFMTIGDSIKSRELLKSAIKRKPNDSVYFKVLKEFNDYSHIKTINQLKKVMTESEYTESDDNSDSKIIEVKN</sequence>
<keyword evidence="1" id="KW-0802">TPR repeat</keyword>
<dbReference type="EMBL" id="VOSB01000066">
    <property type="protein sequence ID" value="TXE13797.1"/>
    <property type="molecule type" value="Genomic_DNA"/>
</dbReference>